<dbReference type="Pfam" id="PF01882">
    <property type="entry name" value="DUF58"/>
    <property type="match status" value="1"/>
</dbReference>
<dbReference type="PANTHER" id="PTHR33608:SF3">
    <property type="entry name" value="SLR2013 PROTEIN"/>
    <property type="match status" value="1"/>
</dbReference>
<feature type="domain" description="DUF58" evidence="2">
    <location>
        <begin position="192"/>
        <end position="371"/>
    </location>
</feature>
<keyword evidence="1" id="KW-1133">Transmembrane helix</keyword>
<comment type="caution">
    <text evidence="3">The sequence shown here is derived from an EMBL/GenBank/DDBJ whole genome shotgun (WGS) entry which is preliminary data.</text>
</comment>
<evidence type="ECO:0000313" key="4">
    <source>
        <dbReference type="Proteomes" id="UP001172708"/>
    </source>
</evidence>
<dbReference type="PANTHER" id="PTHR33608">
    <property type="entry name" value="BLL2464 PROTEIN"/>
    <property type="match status" value="1"/>
</dbReference>
<evidence type="ECO:0000259" key="2">
    <source>
        <dbReference type="Pfam" id="PF01882"/>
    </source>
</evidence>
<accession>A0ABT8GHV8</accession>
<gene>
    <name evidence="3" type="ORF">QQX02_08805</name>
</gene>
<proteinExistence type="predicted"/>
<keyword evidence="4" id="KW-1185">Reference proteome</keyword>
<protein>
    <submittedName>
        <fullName evidence="3">DUF58 domain-containing protein</fullName>
    </submittedName>
</protein>
<organism evidence="3 4">
    <name type="scientific">Demequina muriae</name>
    <dbReference type="NCBI Taxonomy" id="3051664"/>
    <lineage>
        <taxon>Bacteria</taxon>
        <taxon>Bacillati</taxon>
        <taxon>Actinomycetota</taxon>
        <taxon>Actinomycetes</taxon>
        <taxon>Micrococcales</taxon>
        <taxon>Demequinaceae</taxon>
        <taxon>Demequina</taxon>
    </lineage>
</organism>
<evidence type="ECO:0000313" key="3">
    <source>
        <dbReference type="EMBL" id="MDN4481018.1"/>
    </source>
</evidence>
<dbReference type="RefSeq" id="WP_301142513.1">
    <property type="nucleotide sequence ID" value="NZ_JAUHQA010000001.1"/>
</dbReference>
<sequence length="430" mass="45977">MYITGWTVALSALGAVPAMWVQERTFAWVWVLGVIALACLDAALAPKPGSLGLRRSAPRAVRLTESTAVELEVVNLGARRVSGAVRDAWQPSAGATGNRHRIRLAPGEATVCVTPMRPTRRGDRKADVVTVRLAGPLRLAGRQRSIDAPATLRVLPEFASRKHLPSRLARLREIDGQTAVQLKGAGSEFDSLREYVIGDDVRAIDWRASARRAEVLVKTYRPERDRRVMIVLDTARLSAARVADAPRLDASIEAALLLSALASKAGDRVQVSAFDRVERARAMGVSGPAMMPVLADALSTVEPALVEPDWPAVARLVQSRLSQRALVVLMTTLDASAVDGGMLDAVAAIAHTHAVVIASVDDPEVRALERGRDDMHELYAAGAAARGALEQDAVAARVRELGADVLTALPDDLAPAVADRYLDLKASGKL</sequence>
<dbReference type="Proteomes" id="UP001172708">
    <property type="component" value="Unassembled WGS sequence"/>
</dbReference>
<dbReference type="InterPro" id="IPR002881">
    <property type="entry name" value="DUF58"/>
</dbReference>
<keyword evidence="1" id="KW-0472">Membrane</keyword>
<keyword evidence="1" id="KW-0812">Transmembrane</keyword>
<name>A0ABT8GHV8_9MICO</name>
<reference evidence="3" key="1">
    <citation type="submission" date="2023-06" db="EMBL/GenBank/DDBJ databases">
        <title>Egi l300058.</title>
        <authorList>
            <person name="Gao L."/>
            <person name="Fang B.-Z."/>
            <person name="Li W.-J."/>
        </authorList>
    </citation>
    <scope>NUCLEOTIDE SEQUENCE</scope>
    <source>
        <strain evidence="3">EGI L300058</strain>
    </source>
</reference>
<dbReference type="EMBL" id="JAUHQA010000001">
    <property type="protein sequence ID" value="MDN4481018.1"/>
    <property type="molecule type" value="Genomic_DNA"/>
</dbReference>
<evidence type="ECO:0000256" key="1">
    <source>
        <dbReference type="SAM" id="Phobius"/>
    </source>
</evidence>
<feature type="transmembrane region" description="Helical" evidence="1">
    <location>
        <begin position="28"/>
        <end position="45"/>
    </location>
</feature>